<dbReference type="SUPFAM" id="SSF56784">
    <property type="entry name" value="HAD-like"/>
    <property type="match status" value="1"/>
</dbReference>
<dbReference type="GO" id="GO:0016787">
    <property type="term" value="F:hydrolase activity"/>
    <property type="evidence" value="ECO:0007669"/>
    <property type="project" value="UniProtKB-KW"/>
</dbReference>
<dbReference type="EMBL" id="CP146240">
    <property type="protein sequence ID" value="WWS85216.1"/>
    <property type="molecule type" value="Genomic_DNA"/>
</dbReference>
<gene>
    <name evidence="1" type="ORF">V8Z62_03045</name>
</gene>
<accession>A0ABZ2HX35</accession>
<dbReference type="Gene3D" id="1.10.150.240">
    <property type="entry name" value="Putative phosphatase, domain 2"/>
    <property type="match status" value="1"/>
</dbReference>
<dbReference type="SFLD" id="SFLDS00003">
    <property type="entry name" value="Haloacid_Dehalogenase"/>
    <property type="match status" value="1"/>
</dbReference>
<reference evidence="1 2" key="1">
    <citation type="submission" date="2024-02" db="EMBL/GenBank/DDBJ databases">
        <authorList>
            <person name="Alasadi S."/>
            <person name="Hussein S.A."/>
        </authorList>
    </citation>
    <scope>NUCLEOTIDE SEQUENCE [LARGE SCALE GENOMIC DNA]</scope>
    <source>
        <strain evidence="1 2">GJ_SRA_44_2022</strain>
    </source>
</reference>
<protein>
    <submittedName>
        <fullName evidence="1">HAD-IA family hydrolase</fullName>
    </submittedName>
</protein>
<evidence type="ECO:0000313" key="1">
    <source>
        <dbReference type="EMBL" id="WWS85216.1"/>
    </source>
</evidence>
<dbReference type="InterPro" id="IPR036412">
    <property type="entry name" value="HAD-like_sf"/>
</dbReference>
<evidence type="ECO:0000313" key="2">
    <source>
        <dbReference type="Proteomes" id="UP001377573"/>
    </source>
</evidence>
<dbReference type="InterPro" id="IPR023214">
    <property type="entry name" value="HAD_sf"/>
</dbReference>
<dbReference type="InterPro" id="IPR051806">
    <property type="entry name" value="HAD-like_SPP"/>
</dbReference>
<proteinExistence type="predicted"/>
<dbReference type="InterPro" id="IPR006439">
    <property type="entry name" value="HAD-SF_hydro_IA"/>
</dbReference>
<dbReference type="SFLD" id="SFLDG01129">
    <property type="entry name" value="C1.5:_HAD__Beta-PGM__Phosphata"/>
    <property type="match status" value="1"/>
</dbReference>
<dbReference type="InterPro" id="IPR023198">
    <property type="entry name" value="PGP-like_dom2"/>
</dbReference>
<keyword evidence="2" id="KW-1185">Reference proteome</keyword>
<dbReference type="Proteomes" id="UP001377573">
    <property type="component" value="Chromosome"/>
</dbReference>
<keyword evidence="1" id="KW-0378">Hydrolase</keyword>
<dbReference type="RefSeq" id="WP_126893864.1">
    <property type="nucleotide sequence ID" value="NZ_CP146240.1"/>
</dbReference>
<dbReference type="PANTHER" id="PTHR43481:SF4">
    <property type="entry name" value="GLYCEROL-1-PHOSPHATE PHOSPHOHYDROLASE 1-RELATED"/>
    <property type="match status" value="1"/>
</dbReference>
<name>A0ABZ2HX35_9MICO</name>
<dbReference type="PANTHER" id="PTHR43481">
    <property type="entry name" value="FRUCTOSE-1-PHOSPHATE PHOSPHATASE"/>
    <property type="match status" value="1"/>
</dbReference>
<organism evidence="1 2">
    <name type="scientific">Microbacterium paraoxydans</name>
    <dbReference type="NCBI Taxonomy" id="199592"/>
    <lineage>
        <taxon>Bacteria</taxon>
        <taxon>Bacillati</taxon>
        <taxon>Actinomycetota</taxon>
        <taxon>Actinomycetes</taxon>
        <taxon>Micrococcales</taxon>
        <taxon>Microbacteriaceae</taxon>
        <taxon>Microbacterium</taxon>
    </lineage>
</organism>
<dbReference type="NCBIfam" id="TIGR01509">
    <property type="entry name" value="HAD-SF-IA-v3"/>
    <property type="match status" value="1"/>
</dbReference>
<dbReference type="Gene3D" id="3.40.50.1000">
    <property type="entry name" value="HAD superfamily/HAD-like"/>
    <property type="match status" value="1"/>
</dbReference>
<dbReference type="Pfam" id="PF00702">
    <property type="entry name" value="Hydrolase"/>
    <property type="match status" value="1"/>
</dbReference>
<sequence length="226" mass="23140">MPKIAQEVQGSEVIVHAAGVLFDCDGVLVDSVPSAAIAWDAWARRYAPGFDFLRDAPHGMRPSEVVAAIVGPERAAEATVDLLARELAVAPATTGIPGAAALLAALPSELWAVATSSNRAVATARMRGAGIPAPALLVAAEDVDRGKPAPDPYLRAARLLGRDPRDCVVFEDSAPGIRAARAAGAGLVVGVGAGSAAAHPDLIVHDLARVRWSGEALCLQVLSGAR</sequence>